<accession>A0ABS8RQU6</accession>
<reference evidence="2 3" key="1">
    <citation type="journal article" date="2021" name="BMC Genomics">
        <title>Datura genome reveals duplications of psychoactive alkaloid biosynthetic genes and high mutation rate following tissue culture.</title>
        <authorList>
            <person name="Rajewski A."/>
            <person name="Carter-House D."/>
            <person name="Stajich J."/>
            <person name="Litt A."/>
        </authorList>
    </citation>
    <scope>NUCLEOTIDE SEQUENCE [LARGE SCALE GENOMIC DNA]</scope>
    <source>
        <strain evidence="2">AR-01</strain>
    </source>
</reference>
<evidence type="ECO:0000313" key="3">
    <source>
        <dbReference type="Proteomes" id="UP000823775"/>
    </source>
</evidence>
<feature type="compositionally biased region" description="Low complexity" evidence="1">
    <location>
        <begin position="11"/>
        <end position="20"/>
    </location>
</feature>
<comment type="caution">
    <text evidence="2">The sequence shown here is derived from an EMBL/GenBank/DDBJ whole genome shotgun (WGS) entry which is preliminary data.</text>
</comment>
<dbReference type="Proteomes" id="UP000823775">
    <property type="component" value="Unassembled WGS sequence"/>
</dbReference>
<organism evidence="2 3">
    <name type="scientific">Datura stramonium</name>
    <name type="common">Jimsonweed</name>
    <name type="synonym">Common thornapple</name>
    <dbReference type="NCBI Taxonomy" id="4076"/>
    <lineage>
        <taxon>Eukaryota</taxon>
        <taxon>Viridiplantae</taxon>
        <taxon>Streptophyta</taxon>
        <taxon>Embryophyta</taxon>
        <taxon>Tracheophyta</taxon>
        <taxon>Spermatophyta</taxon>
        <taxon>Magnoliopsida</taxon>
        <taxon>eudicotyledons</taxon>
        <taxon>Gunneridae</taxon>
        <taxon>Pentapetalae</taxon>
        <taxon>asterids</taxon>
        <taxon>lamiids</taxon>
        <taxon>Solanales</taxon>
        <taxon>Solanaceae</taxon>
        <taxon>Solanoideae</taxon>
        <taxon>Datureae</taxon>
        <taxon>Datura</taxon>
    </lineage>
</organism>
<keyword evidence="3" id="KW-1185">Reference proteome</keyword>
<feature type="region of interest" description="Disordered" evidence="1">
    <location>
        <begin position="1"/>
        <end position="20"/>
    </location>
</feature>
<dbReference type="EMBL" id="JACEIK010000086">
    <property type="protein sequence ID" value="MCD7449179.1"/>
    <property type="molecule type" value="Genomic_DNA"/>
</dbReference>
<proteinExistence type="predicted"/>
<protein>
    <submittedName>
        <fullName evidence="2">Uncharacterized protein</fullName>
    </submittedName>
</protein>
<evidence type="ECO:0000256" key="1">
    <source>
        <dbReference type="SAM" id="MobiDB-lite"/>
    </source>
</evidence>
<evidence type="ECO:0000313" key="2">
    <source>
        <dbReference type="EMBL" id="MCD7449179.1"/>
    </source>
</evidence>
<sequence length="75" mass="8135">MDDDNEQTLRATVSTTSTSAASSSSILTRFAAPNARFAVEIFDVAECACAWSLRANREEFDAYRKKPQGSSLGRG</sequence>
<name>A0ABS8RQU6_DATST</name>
<gene>
    <name evidence="2" type="ORF">HAX54_049925</name>
</gene>